<evidence type="ECO:0000256" key="2">
    <source>
        <dbReference type="ARBA" id="ARBA00023043"/>
    </source>
</evidence>
<dbReference type="PROSITE" id="PS50011">
    <property type="entry name" value="PROTEIN_KINASE_DOM"/>
    <property type="match status" value="1"/>
</dbReference>
<gene>
    <name evidence="5" type="ORF">GQ43DRAFT_480479</name>
</gene>
<dbReference type="AlphaFoldDB" id="A0A9P4MT52"/>
<evidence type="ECO:0000313" key="5">
    <source>
        <dbReference type="EMBL" id="KAF2201712.1"/>
    </source>
</evidence>
<dbReference type="Pfam" id="PF13606">
    <property type="entry name" value="Ank_3"/>
    <property type="match status" value="1"/>
</dbReference>
<feature type="repeat" description="ANK" evidence="3">
    <location>
        <begin position="546"/>
        <end position="578"/>
    </location>
</feature>
<dbReference type="Pfam" id="PF00023">
    <property type="entry name" value="Ank"/>
    <property type="match status" value="1"/>
</dbReference>
<dbReference type="InterPro" id="IPR036770">
    <property type="entry name" value="Ankyrin_rpt-contain_sf"/>
</dbReference>
<evidence type="ECO:0000256" key="3">
    <source>
        <dbReference type="PROSITE-ProRule" id="PRU00023"/>
    </source>
</evidence>
<reference evidence="5" key="1">
    <citation type="journal article" date="2020" name="Stud. Mycol.">
        <title>101 Dothideomycetes genomes: a test case for predicting lifestyles and emergence of pathogens.</title>
        <authorList>
            <person name="Haridas S."/>
            <person name="Albert R."/>
            <person name="Binder M."/>
            <person name="Bloem J."/>
            <person name="Labutti K."/>
            <person name="Salamov A."/>
            <person name="Andreopoulos B."/>
            <person name="Baker S."/>
            <person name="Barry K."/>
            <person name="Bills G."/>
            <person name="Bluhm B."/>
            <person name="Cannon C."/>
            <person name="Castanera R."/>
            <person name="Culley D."/>
            <person name="Daum C."/>
            <person name="Ezra D."/>
            <person name="Gonzalez J."/>
            <person name="Henrissat B."/>
            <person name="Kuo A."/>
            <person name="Liang C."/>
            <person name="Lipzen A."/>
            <person name="Lutzoni F."/>
            <person name="Magnuson J."/>
            <person name="Mondo S."/>
            <person name="Nolan M."/>
            <person name="Ohm R."/>
            <person name="Pangilinan J."/>
            <person name="Park H.-J."/>
            <person name="Ramirez L."/>
            <person name="Alfaro M."/>
            <person name="Sun H."/>
            <person name="Tritt A."/>
            <person name="Yoshinaga Y."/>
            <person name="Zwiers L.-H."/>
            <person name="Turgeon B."/>
            <person name="Goodwin S."/>
            <person name="Spatafora J."/>
            <person name="Crous P."/>
            <person name="Grigoriev I."/>
        </authorList>
    </citation>
    <scope>NUCLEOTIDE SEQUENCE</scope>
    <source>
        <strain evidence="5">ATCC 74209</strain>
    </source>
</reference>
<dbReference type="InterPro" id="IPR011009">
    <property type="entry name" value="Kinase-like_dom_sf"/>
</dbReference>
<dbReference type="SMART" id="SM00248">
    <property type="entry name" value="ANK"/>
    <property type="match status" value="5"/>
</dbReference>
<dbReference type="GO" id="GO:0005524">
    <property type="term" value="F:ATP binding"/>
    <property type="evidence" value="ECO:0007669"/>
    <property type="project" value="InterPro"/>
</dbReference>
<keyword evidence="6" id="KW-1185">Reference proteome</keyword>
<dbReference type="EMBL" id="ML993964">
    <property type="protein sequence ID" value="KAF2201712.1"/>
    <property type="molecule type" value="Genomic_DNA"/>
</dbReference>
<dbReference type="PRINTS" id="PR01415">
    <property type="entry name" value="ANKYRIN"/>
</dbReference>
<feature type="domain" description="Protein kinase" evidence="4">
    <location>
        <begin position="1"/>
        <end position="258"/>
    </location>
</feature>
<dbReference type="Pfam" id="PF00069">
    <property type="entry name" value="Pkinase"/>
    <property type="match status" value="1"/>
</dbReference>
<evidence type="ECO:0000256" key="1">
    <source>
        <dbReference type="ARBA" id="ARBA00022737"/>
    </source>
</evidence>
<dbReference type="PROSITE" id="PS50297">
    <property type="entry name" value="ANK_REP_REGION"/>
    <property type="match status" value="1"/>
</dbReference>
<accession>A0A9P4MT52</accession>
<keyword evidence="1" id="KW-0677">Repeat</keyword>
<sequence length="709" mass="78274">MNHPSFCAHPNFVDLLGVSWERVESDVGLSGYRPSMVVELADERTPTLQSFLSQQDRNWTDELQTLTFGLLTDVAEGVTMLHTTKIVHGDLKPENVLLFPSSRRLVAKISDFGFSSPFVEHRDRIGGTLYWNAPECMPNAPQEIKPFAQTLTRDIYSYGLIVWRSLFTKLPYGPEGIASDQEIQSWKLKEDFLSILRENIVSRAPGLVQLTHPIHAELDSHHTRSDLLWFQIWNALVELLHQQPNARNISLGVMHRIFQTPASQKARELELEAAKGGSDFGRVKALTYYLLDGISLGISEKEKTEWLRESLFMVMFPNEFRMNTTAEQNRFKTALEGLPEELAGHCLLYSFVKSCMTDWEVLNLDFNGAADDELFGLVVKEDLPGLRRALTDDPSLIRRRTDGYTLLHVAADYCHKDIIRELVQNFKIPPSVPADDGTLPVELAAQTGSIESLLLLISLGASSAPLADQATSNLKMLSLLCGVVEDLHADDANPRAAVQALLDGRYKIPGQEITDCGSPLELAISVLNYDSTLALLNLGADPNAVNCMTPLHVAVSLREPVLAALLLAYGADVNIRSREIVGGEKEGNTALHLADTTSITALFDPPRNEVTSYSEVVAEGVEPVDIDTEDAAIARVKGCIVVLLQFGADVNAQNQVGETPLFQRVREGDFEIAKFLRDKGGNLGSALGGNMDTVMSETALDWCKHQGLM</sequence>
<keyword evidence="2 3" id="KW-0040">ANK repeat</keyword>
<dbReference type="PROSITE" id="PS50088">
    <property type="entry name" value="ANK_REPEAT"/>
    <property type="match status" value="1"/>
</dbReference>
<dbReference type="SMART" id="SM00220">
    <property type="entry name" value="S_TKc"/>
    <property type="match status" value="1"/>
</dbReference>
<name>A0A9P4MT52_9PLEO</name>
<organism evidence="5 6">
    <name type="scientific">Delitschia confertaspora ATCC 74209</name>
    <dbReference type="NCBI Taxonomy" id="1513339"/>
    <lineage>
        <taxon>Eukaryota</taxon>
        <taxon>Fungi</taxon>
        <taxon>Dikarya</taxon>
        <taxon>Ascomycota</taxon>
        <taxon>Pezizomycotina</taxon>
        <taxon>Dothideomycetes</taxon>
        <taxon>Pleosporomycetidae</taxon>
        <taxon>Pleosporales</taxon>
        <taxon>Delitschiaceae</taxon>
        <taxon>Delitschia</taxon>
    </lineage>
</organism>
<protein>
    <submittedName>
        <fullName evidence="5">Ankyrin</fullName>
    </submittedName>
</protein>
<dbReference type="Gene3D" id="1.25.40.20">
    <property type="entry name" value="Ankyrin repeat-containing domain"/>
    <property type="match status" value="3"/>
</dbReference>
<dbReference type="Gene3D" id="1.10.510.10">
    <property type="entry name" value="Transferase(Phosphotransferase) domain 1"/>
    <property type="match status" value="1"/>
</dbReference>
<comment type="caution">
    <text evidence="5">The sequence shown here is derived from an EMBL/GenBank/DDBJ whole genome shotgun (WGS) entry which is preliminary data.</text>
</comment>
<dbReference type="Proteomes" id="UP000799536">
    <property type="component" value="Unassembled WGS sequence"/>
</dbReference>
<dbReference type="InterPro" id="IPR002110">
    <property type="entry name" value="Ankyrin_rpt"/>
</dbReference>
<dbReference type="InterPro" id="IPR008271">
    <property type="entry name" value="Ser/Thr_kinase_AS"/>
</dbReference>
<proteinExistence type="predicted"/>
<dbReference type="PANTHER" id="PTHR24126">
    <property type="entry name" value="ANKYRIN REPEAT, PH AND SEC7 DOMAIN CONTAINING PROTEIN SECG-RELATED"/>
    <property type="match status" value="1"/>
</dbReference>
<dbReference type="PROSITE" id="PS00108">
    <property type="entry name" value="PROTEIN_KINASE_ST"/>
    <property type="match status" value="1"/>
</dbReference>
<evidence type="ECO:0000313" key="6">
    <source>
        <dbReference type="Proteomes" id="UP000799536"/>
    </source>
</evidence>
<evidence type="ECO:0000259" key="4">
    <source>
        <dbReference type="PROSITE" id="PS50011"/>
    </source>
</evidence>
<dbReference type="SUPFAM" id="SSF48403">
    <property type="entry name" value="Ankyrin repeat"/>
    <property type="match status" value="1"/>
</dbReference>
<dbReference type="InterPro" id="IPR000719">
    <property type="entry name" value="Prot_kinase_dom"/>
</dbReference>
<dbReference type="OrthoDB" id="626167at2759"/>
<dbReference type="GO" id="GO:0004672">
    <property type="term" value="F:protein kinase activity"/>
    <property type="evidence" value="ECO:0007669"/>
    <property type="project" value="InterPro"/>
</dbReference>
<dbReference type="SUPFAM" id="SSF56112">
    <property type="entry name" value="Protein kinase-like (PK-like)"/>
    <property type="match status" value="1"/>
</dbReference>
<dbReference type="PANTHER" id="PTHR24126:SF14">
    <property type="entry name" value="ANK_REP_REGION DOMAIN-CONTAINING PROTEIN"/>
    <property type="match status" value="1"/>
</dbReference>